<dbReference type="Proteomes" id="UP000694888">
    <property type="component" value="Unplaced"/>
</dbReference>
<feature type="chain" id="PRO_5045507583" evidence="1">
    <location>
        <begin position="27"/>
        <end position="148"/>
    </location>
</feature>
<keyword evidence="1" id="KW-0732">Signal</keyword>
<sequence>MMSSHAFLLSLVAAAALCLLLPGVISVPLSGGEEEIVTVQLVHHSYLGDRSKRSAESDMPDDMTVRFDLKGDNVELRMKRSSLLPAVTLSGLQLDGDIRGAAVYTDATRGSSMVVKRSVDNYKLTGSFVHNGKDWNLEPLHRHRRDAG</sequence>
<reference evidence="3" key="1">
    <citation type="submission" date="2025-08" db="UniProtKB">
        <authorList>
            <consortium name="RefSeq"/>
        </authorList>
    </citation>
    <scope>IDENTIFICATION</scope>
</reference>
<dbReference type="RefSeq" id="XP_012944555.1">
    <property type="nucleotide sequence ID" value="XM_013089101.2"/>
</dbReference>
<name>A0ABM1ABK0_APLCA</name>
<feature type="non-terminal residue" evidence="3">
    <location>
        <position position="148"/>
    </location>
</feature>
<evidence type="ECO:0000313" key="2">
    <source>
        <dbReference type="Proteomes" id="UP000694888"/>
    </source>
</evidence>
<keyword evidence="2" id="KW-1185">Reference proteome</keyword>
<protein>
    <submittedName>
        <fullName evidence="3">Uncharacterized protein LOC106013415</fullName>
    </submittedName>
</protein>
<accession>A0ABM1ABK0</accession>
<evidence type="ECO:0000313" key="3">
    <source>
        <dbReference type="RefSeq" id="XP_012944555.1"/>
    </source>
</evidence>
<feature type="signal peptide" evidence="1">
    <location>
        <begin position="1"/>
        <end position="26"/>
    </location>
</feature>
<evidence type="ECO:0000256" key="1">
    <source>
        <dbReference type="SAM" id="SignalP"/>
    </source>
</evidence>
<proteinExistence type="predicted"/>
<dbReference type="GeneID" id="106013415"/>
<gene>
    <name evidence="3" type="primary">LOC106013415</name>
</gene>
<organism evidence="2 3">
    <name type="scientific">Aplysia californica</name>
    <name type="common">California sea hare</name>
    <dbReference type="NCBI Taxonomy" id="6500"/>
    <lineage>
        <taxon>Eukaryota</taxon>
        <taxon>Metazoa</taxon>
        <taxon>Spiralia</taxon>
        <taxon>Lophotrochozoa</taxon>
        <taxon>Mollusca</taxon>
        <taxon>Gastropoda</taxon>
        <taxon>Heterobranchia</taxon>
        <taxon>Euthyneura</taxon>
        <taxon>Tectipleura</taxon>
        <taxon>Aplysiida</taxon>
        <taxon>Aplysioidea</taxon>
        <taxon>Aplysiidae</taxon>
        <taxon>Aplysia</taxon>
    </lineage>
</organism>